<comment type="caution">
    <text evidence="1">The sequence shown here is derived from an EMBL/GenBank/DDBJ whole genome shotgun (WGS) entry which is preliminary data.</text>
</comment>
<protein>
    <submittedName>
        <fullName evidence="1">Uncharacterized protein</fullName>
    </submittedName>
</protein>
<gene>
    <name evidence="1" type="ORF">ABI908_04040</name>
</gene>
<proteinExistence type="predicted"/>
<organism evidence="1 2">
    <name type="scientific">Chromobacterium phragmitis</name>
    <dbReference type="NCBI Taxonomy" id="2202141"/>
    <lineage>
        <taxon>Bacteria</taxon>
        <taxon>Pseudomonadati</taxon>
        <taxon>Pseudomonadota</taxon>
        <taxon>Betaproteobacteria</taxon>
        <taxon>Neisseriales</taxon>
        <taxon>Chromobacteriaceae</taxon>
        <taxon>Chromobacterium</taxon>
    </lineage>
</organism>
<name>A0ABV0IRB3_9NEIS</name>
<evidence type="ECO:0000313" key="1">
    <source>
        <dbReference type="EMBL" id="MEO9383289.1"/>
    </source>
</evidence>
<accession>A0ABV0IRB3</accession>
<sequence length="109" mass="11982">MPMDFRGARFDSGIFVYKSSCRSACVSAEWPLGGGIVGARVYMKEKILHMARRAEAYSIFSIRFSPGKDEAGSARRMGGQRGEEGGNLAFLVREPLANPVQAFCPRLSF</sequence>
<dbReference type="Proteomes" id="UP001462502">
    <property type="component" value="Unassembled WGS sequence"/>
</dbReference>
<dbReference type="EMBL" id="JBDXMI010000001">
    <property type="protein sequence ID" value="MEO9383289.1"/>
    <property type="molecule type" value="Genomic_DNA"/>
</dbReference>
<evidence type="ECO:0000313" key="2">
    <source>
        <dbReference type="Proteomes" id="UP001462502"/>
    </source>
</evidence>
<reference evidence="1 2" key="1">
    <citation type="submission" date="2024-05" db="EMBL/GenBank/DDBJ databases">
        <authorList>
            <person name="De Oliveira J.P."/>
            <person name="Noriler S.A."/>
            <person name="De Oliveira A.G."/>
            <person name="Sipoli D.S."/>
        </authorList>
    </citation>
    <scope>NUCLEOTIDE SEQUENCE [LARGE SCALE GENOMIC DNA]</scope>
    <source>
        <strain evidence="1 2">LABIM192</strain>
    </source>
</reference>
<keyword evidence="2" id="KW-1185">Reference proteome</keyword>
<dbReference type="RefSeq" id="WP_347937350.1">
    <property type="nucleotide sequence ID" value="NZ_CP158160.1"/>
</dbReference>